<reference evidence="1" key="1">
    <citation type="journal article" date="2015" name="Nature">
        <title>Complex archaea that bridge the gap between prokaryotes and eukaryotes.</title>
        <authorList>
            <person name="Spang A."/>
            <person name="Saw J.H."/>
            <person name="Jorgensen S.L."/>
            <person name="Zaremba-Niedzwiedzka K."/>
            <person name="Martijn J."/>
            <person name="Lind A.E."/>
            <person name="van Eijk R."/>
            <person name="Schleper C."/>
            <person name="Guy L."/>
            <person name="Ettema T.J."/>
        </authorList>
    </citation>
    <scope>NUCLEOTIDE SEQUENCE</scope>
</reference>
<gene>
    <name evidence="1" type="ORF">LCGC14_2177950</name>
</gene>
<proteinExistence type="predicted"/>
<organism evidence="1">
    <name type="scientific">marine sediment metagenome</name>
    <dbReference type="NCBI Taxonomy" id="412755"/>
    <lineage>
        <taxon>unclassified sequences</taxon>
        <taxon>metagenomes</taxon>
        <taxon>ecological metagenomes</taxon>
    </lineage>
</organism>
<comment type="caution">
    <text evidence="1">The sequence shown here is derived from an EMBL/GenBank/DDBJ whole genome shotgun (WGS) entry which is preliminary data.</text>
</comment>
<evidence type="ECO:0000313" key="1">
    <source>
        <dbReference type="EMBL" id="KKL63152.1"/>
    </source>
</evidence>
<dbReference type="EMBL" id="LAZR01028264">
    <property type="protein sequence ID" value="KKL63152.1"/>
    <property type="molecule type" value="Genomic_DNA"/>
</dbReference>
<accession>A0A0F9GIY7</accession>
<sequence>MKRLELKWFKKPDKKLELTKDSILVATHKGDVSYLRYVKFKQLAPQFWEKMDSPLFATYLERYEDAYDQSKYAKAHAVLLDYKMAIDNARNSYDAWGLCFALICYEKDEEVSKEMNDIDLKEKLARLAKGLTADMIYEAVTDFMKASPETFLAHLELLEAQKMMIATVL</sequence>
<protein>
    <submittedName>
        <fullName evidence="1">Uncharacterized protein</fullName>
    </submittedName>
</protein>
<dbReference type="AlphaFoldDB" id="A0A0F9GIY7"/>
<name>A0A0F9GIY7_9ZZZZ</name>